<dbReference type="Pfam" id="PF12796">
    <property type="entry name" value="Ank_2"/>
    <property type="match status" value="1"/>
</dbReference>
<keyword evidence="2 3" id="KW-0040">ANK repeat</keyword>
<sequence>MLLGAWFAAAEFGLVEVMRELLEKGAEVDADDGEGRTALTVALAFRQEAAARALLEAGAGVNAGTGRRPLLAAAEKGLMEMVRELVGKGAEVDAEDREGRTALTGPTNGQPWPSWKNIIEEDKPHFSCKEAEAFAVDVGGLTPLWVRGHQDENGEEMLPNRFLALLNHRADCLANGGVHLAEEANAAETVRVRYPRGGPRFFMAHMGSMVTSDPSVFVRKQGEVSALAAWGRCKQQGAAAAALDDLWIESLDPSRLRGLKAPGGVAINGLPDPGSEFFRICAWRQWTAVGGSWSARVRDSSQLRAAMLTLLQAKGVGSTHVGEGAMPAVAGEGMDHRGSYLPGGETSLNEGARAFGSSGSDPPTVGAAVDDLLSSTPSSMLGGEGEGTRIKAEVRAFLNGLSHLLLEDEELGSEVRQGVDGFFEQLPSMSWGRGDSAGEARGAVEEMAKCLPPLARGCPSLGTGTQEAVDTFLANLSQSLLDNDGGGKAANAASASGLDSGALGTLGGESGAARRRGWGLLQ</sequence>
<comment type="caution">
    <text evidence="5">The sequence shown here is derived from an EMBL/GenBank/DDBJ whole genome shotgun (WGS) entry which is preliminary data.</text>
</comment>
<dbReference type="EMBL" id="LGRX02025657">
    <property type="protein sequence ID" value="KAK3252016.1"/>
    <property type="molecule type" value="Genomic_DNA"/>
</dbReference>
<feature type="region of interest" description="Disordered" evidence="4">
    <location>
        <begin position="339"/>
        <end position="386"/>
    </location>
</feature>
<dbReference type="Proteomes" id="UP001190700">
    <property type="component" value="Unassembled WGS sequence"/>
</dbReference>
<dbReference type="PROSITE" id="PS50088">
    <property type="entry name" value="ANK_REPEAT"/>
    <property type="match status" value="2"/>
</dbReference>
<gene>
    <name evidence="5" type="ORF">CYMTET_38675</name>
</gene>
<feature type="repeat" description="ANK" evidence="3">
    <location>
        <begin position="34"/>
        <end position="66"/>
    </location>
</feature>
<dbReference type="Gene3D" id="1.25.40.20">
    <property type="entry name" value="Ankyrin repeat-containing domain"/>
    <property type="match status" value="1"/>
</dbReference>
<feature type="region of interest" description="Disordered" evidence="4">
    <location>
        <begin position="90"/>
        <end position="113"/>
    </location>
</feature>
<evidence type="ECO:0000256" key="1">
    <source>
        <dbReference type="ARBA" id="ARBA00022737"/>
    </source>
</evidence>
<dbReference type="InterPro" id="IPR002110">
    <property type="entry name" value="Ankyrin_rpt"/>
</dbReference>
<dbReference type="Pfam" id="PF00023">
    <property type="entry name" value="Ank"/>
    <property type="match status" value="1"/>
</dbReference>
<dbReference type="InterPro" id="IPR036770">
    <property type="entry name" value="Ankyrin_rpt-contain_sf"/>
</dbReference>
<evidence type="ECO:0000256" key="2">
    <source>
        <dbReference type="ARBA" id="ARBA00023043"/>
    </source>
</evidence>
<dbReference type="SUPFAM" id="SSF48403">
    <property type="entry name" value="Ankyrin repeat"/>
    <property type="match status" value="1"/>
</dbReference>
<keyword evidence="1" id="KW-0677">Repeat</keyword>
<feature type="repeat" description="ANK" evidence="3">
    <location>
        <begin position="65"/>
        <end position="97"/>
    </location>
</feature>
<name>A0AAE0CBJ4_9CHLO</name>
<evidence type="ECO:0000256" key="4">
    <source>
        <dbReference type="SAM" id="MobiDB-lite"/>
    </source>
</evidence>
<evidence type="ECO:0000256" key="3">
    <source>
        <dbReference type="PROSITE-ProRule" id="PRU00023"/>
    </source>
</evidence>
<dbReference type="PROSITE" id="PS50297">
    <property type="entry name" value="ANK_REP_REGION"/>
    <property type="match status" value="1"/>
</dbReference>
<protein>
    <submittedName>
        <fullName evidence="5">Uncharacterized protein</fullName>
    </submittedName>
</protein>
<evidence type="ECO:0000313" key="5">
    <source>
        <dbReference type="EMBL" id="KAK3252016.1"/>
    </source>
</evidence>
<keyword evidence="6" id="KW-1185">Reference proteome</keyword>
<reference evidence="5 6" key="1">
    <citation type="journal article" date="2015" name="Genome Biol. Evol.">
        <title>Comparative Genomics of a Bacterivorous Green Alga Reveals Evolutionary Causalities and Consequences of Phago-Mixotrophic Mode of Nutrition.</title>
        <authorList>
            <person name="Burns J.A."/>
            <person name="Paasch A."/>
            <person name="Narechania A."/>
            <person name="Kim E."/>
        </authorList>
    </citation>
    <scope>NUCLEOTIDE SEQUENCE [LARGE SCALE GENOMIC DNA]</scope>
    <source>
        <strain evidence="5 6">PLY_AMNH</strain>
    </source>
</reference>
<dbReference type="PANTHER" id="PTHR24171">
    <property type="entry name" value="ANKYRIN REPEAT DOMAIN-CONTAINING PROTEIN 39-RELATED"/>
    <property type="match status" value="1"/>
</dbReference>
<dbReference type="SMART" id="SM00248">
    <property type="entry name" value="ANK"/>
    <property type="match status" value="3"/>
</dbReference>
<accession>A0AAE0CBJ4</accession>
<organism evidence="5 6">
    <name type="scientific">Cymbomonas tetramitiformis</name>
    <dbReference type="NCBI Taxonomy" id="36881"/>
    <lineage>
        <taxon>Eukaryota</taxon>
        <taxon>Viridiplantae</taxon>
        <taxon>Chlorophyta</taxon>
        <taxon>Pyramimonadophyceae</taxon>
        <taxon>Pyramimonadales</taxon>
        <taxon>Pyramimonadaceae</taxon>
        <taxon>Cymbomonas</taxon>
    </lineage>
</organism>
<proteinExistence type="predicted"/>
<dbReference type="AlphaFoldDB" id="A0AAE0CBJ4"/>
<evidence type="ECO:0000313" key="6">
    <source>
        <dbReference type="Proteomes" id="UP001190700"/>
    </source>
</evidence>